<dbReference type="RefSeq" id="WP_117679494.1">
    <property type="nucleotide sequence ID" value="NZ_QSRJ01000005.1"/>
</dbReference>
<evidence type="ECO:0000313" key="1">
    <source>
        <dbReference type="EMBL" id="RGL10431.1"/>
    </source>
</evidence>
<reference evidence="1 2" key="1">
    <citation type="submission" date="2018-08" db="EMBL/GenBank/DDBJ databases">
        <title>A genome reference for cultivated species of the human gut microbiota.</title>
        <authorList>
            <person name="Zou Y."/>
            <person name="Xue W."/>
            <person name="Luo G."/>
        </authorList>
    </citation>
    <scope>NUCLEOTIDE SEQUENCE [LARGE SCALE GENOMIC DNA]</scope>
    <source>
        <strain evidence="1 2">TF08-14</strain>
    </source>
</reference>
<protein>
    <submittedName>
        <fullName evidence="1">Uncharacterized protein</fullName>
    </submittedName>
</protein>
<gene>
    <name evidence="1" type="ORF">DXC81_05200</name>
</gene>
<evidence type="ECO:0000313" key="2">
    <source>
        <dbReference type="Proteomes" id="UP000260943"/>
    </source>
</evidence>
<name>A0A3E4QTM5_9ACTN</name>
<dbReference type="EMBL" id="QSRJ01000005">
    <property type="protein sequence ID" value="RGL10431.1"/>
    <property type="molecule type" value="Genomic_DNA"/>
</dbReference>
<organism evidence="1 2">
    <name type="scientific">Collinsella tanakaei</name>
    <dbReference type="NCBI Taxonomy" id="626935"/>
    <lineage>
        <taxon>Bacteria</taxon>
        <taxon>Bacillati</taxon>
        <taxon>Actinomycetota</taxon>
        <taxon>Coriobacteriia</taxon>
        <taxon>Coriobacteriales</taxon>
        <taxon>Coriobacteriaceae</taxon>
        <taxon>Collinsella</taxon>
    </lineage>
</organism>
<dbReference type="Proteomes" id="UP000260943">
    <property type="component" value="Unassembled WGS sequence"/>
</dbReference>
<dbReference type="AlphaFoldDB" id="A0A3E4QTM5"/>
<sequence>MRYVTESELRDEYAACPFDTYRLAPDTRLTPGARQFLVDFRITFDAGTALPRAETGAPKPDDQRLCDSLLDDVRVLGAKLCLLARRSCGISRGLSRACYAAGAAWRQGDPGGVVLDAEDDEPACVPTPASDLHPIYFEAALLDAELVRTMHFWTSAKADLAEETRDRMETWVHEARRVRYEIARAIAKAQEEVDHG</sequence>
<comment type="caution">
    <text evidence="1">The sequence shown here is derived from an EMBL/GenBank/DDBJ whole genome shotgun (WGS) entry which is preliminary data.</text>
</comment>
<accession>A0A3E4QTM5</accession>
<proteinExistence type="predicted"/>